<keyword evidence="2" id="KW-1185">Reference proteome</keyword>
<dbReference type="PATRIC" id="fig|942150.3.peg.2706"/>
<sequence length="84" mass="9676">MATGILKQIDLTTTRERYFFVAVQRTADRIWIRSLQAFKPLELTVKVSELRVNPDQASTARGNKKYEFNDDTGGLLTRIKTWVS</sequence>
<reference evidence="1 2" key="1">
    <citation type="journal article" date="2015" name="Genome Announc.">
        <title>Expanding the biotechnology potential of lactobacilli through comparative genomics of 213 strains and associated genera.</title>
        <authorList>
            <person name="Sun Z."/>
            <person name="Harris H.M."/>
            <person name="McCann A."/>
            <person name="Guo C."/>
            <person name="Argimon S."/>
            <person name="Zhang W."/>
            <person name="Yang X."/>
            <person name="Jeffery I.B."/>
            <person name="Cooney J.C."/>
            <person name="Kagawa T.F."/>
            <person name="Liu W."/>
            <person name="Song Y."/>
            <person name="Salvetti E."/>
            <person name="Wrobel A."/>
            <person name="Rasinkangas P."/>
            <person name="Parkhill J."/>
            <person name="Rea M.C."/>
            <person name="O'Sullivan O."/>
            <person name="Ritari J."/>
            <person name="Douillard F.P."/>
            <person name="Paul Ross R."/>
            <person name="Yang R."/>
            <person name="Briner A.E."/>
            <person name="Felis G.E."/>
            <person name="de Vos W.M."/>
            <person name="Barrangou R."/>
            <person name="Klaenhammer T.R."/>
            <person name="Caufield P.W."/>
            <person name="Cui Y."/>
            <person name="Zhang H."/>
            <person name="O'Toole P.W."/>
        </authorList>
    </citation>
    <scope>NUCLEOTIDE SEQUENCE [LARGE SCALE GENOMIC DNA]</scope>
    <source>
        <strain evidence="1 2">LMG 26013</strain>
    </source>
</reference>
<dbReference type="EMBL" id="JQCL01000057">
    <property type="protein sequence ID" value="KRO10904.1"/>
    <property type="molecule type" value="Genomic_DNA"/>
</dbReference>
<dbReference type="OrthoDB" id="2296114at2"/>
<dbReference type="Proteomes" id="UP000051783">
    <property type="component" value="Unassembled WGS sequence"/>
</dbReference>
<protein>
    <submittedName>
        <fullName evidence="1">Uncharacterized protein</fullName>
    </submittedName>
</protein>
<comment type="caution">
    <text evidence="1">The sequence shown here is derived from an EMBL/GenBank/DDBJ whole genome shotgun (WGS) entry which is preliminary data.</text>
</comment>
<name>A0A0R2MAT5_9LACO</name>
<evidence type="ECO:0000313" key="2">
    <source>
        <dbReference type="Proteomes" id="UP000051783"/>
    </source>
</evidence>
<dbReference type="RefSeq" id="WP_057706310.1">
    <property type="nucleotide sequence ID" value="NZ_JQCL01000057.1"/>
</dbReference>
<gene>
    <name evidence="1" type="ORF">IV64_GL002595</name>
</gene>
<dbReference type="AlphaFoldDB" id="A0A0R2MAT5"/>
<organism evidence="1 2">
    <name type="scientific">Lactiplantibacillus xiangfangensis</name>
    <dbReference type="NCBI Taxonomy" id="942150"/>
    <lineage>
        <taxon>Bacteria</taxon>
        <taxon>Bacillati</taxon>
        <taxon>Bacillota</taxon>
        <taxon>Bacilli</taxon>
        <taxon>Lactobacillales</taxon>
        <taxon>Lactobacillaceae</taxon>
        <taxon>Lactiplantibacillus</taxon>
    </lineage>
</organism>
<proteinExistence type="predicted"/>
<evidence type="ECO:0000313" key="1">
    <source>
        <dbReference type="EMBL" id="KRO10904.1"/>
    </source>
</evidence>
<accession>A0A0R2MAT5</accession>